<dbReference type="AlphaFoldDB" id="A0A7J7I5A9"/>
<dbReference type="InterPro" id="IPR001005">
    <property type="entry name" value="SANT/Myb"/>
</dbReference>
<protein>
    <recommendedName>
        <fullName evidence="6">HTH myb-type domain-containing protein</fullName>
    </recommendedName>
</protein>
<evidence type="ECO:0000256" key="3">
    <source>
        <dbReference type="ARBA" id="ARBA00023163"/>
    </source>
</evidence>
<gene>
    <name evidence="7" type="ORF">HYC85_000895</name>
</gene>
<dbReference type="InterPro" id="IPR006447">
    <property type="entry name" value="Myb_dom_plants"/>
</dbReference>
<comment type="caution">
    <text evidence="7">The sequence shown here is derived from an EMBL/GenBank/DDBJ whole genome shotgun (WGS) entry which is preliminary data.</text>
</comment>
<dbReference type="Pfam" id="PF00249">
    <property type="entry name" value="Myb_DNA-binding"/>
    <property type="match status" value="1"/>
</dbReference>
<dbReference type="FunFam" id="1.10.10.60:FF:000002">
    <property type="entry name" value="Myb family transcription factor"/>
    <property type="match status" value="1"/>
</dbReference>
<dbReference type="InterPro" id="IPR046955">
    <property type="entry name" value="PHR1-like"/>
</dbReference>
<evidence type="ECO:0000256" key="5">
    <source>
        <dbReference type="SAM" id="MobiDB-lite"/>
    </source>
</evidence>
<dbReference type="InterPro" id="IPR009057">
    <property type="entry name" value="Homeodomain-like_sf"/>
</dbReference>
<dbReference type="PANTHER" id="PTHR31314:SF168">
    <property type="entry name" value="MYB-LIKE HTH TRANSCRIPTIONAL REGULATOR FAMILY PROTEIN"/>
    <property type="match status" value="1"/>
</dbReference>
<sequence>MKRSDSAEEHSKTISSNKNEDEDEDEGEEVDDDDDESKPKNRSSSSNSTVEGNEKKTASGSVRQYVRSKNPRLRWTPDLHLCFVHAVERLGGQDRATPKLVLQLMNIKGLSIAHVKSHLQQMYRSKKIDDPDQGQGIQFDGRDHHVYNLSQLPMLQSFNQNASSSLRYGDASWSTGHPKIHNQIYSMGGSASNGARRGPYSSTAEKIFGSIDRNISPNYNFHIRNSFNGLQATMKTHESQEHQLQPLQTHGSWQTQIRLMNQLQSSEKIFLSLEKNQNVMTSEEQSVAKRKVPDADCNNLDLNLSLRVTQKNDEFGKGLEDDQEVDSSLCLSLFSSSSSPKKNRRLEESDGTRKHEITSSTLDLTL</sequence>
<evidence type="ECO:0000259" key="6">
    <source>
        <dbReference type="PROSITE" id="PS51294"/>
    </source>
</evidence>
<dbReference type="EMBL" id="JACBKZ010000001">
    <property type="protein sequence ID" value="KAF5959686.1"/>
    <property type="molecule type" value="Genomic_DNA"/>
</dbReference>
<dbReference type="PANTHER" id="PTHR31314">
    <property type="entry name" value="MYB FAMILY TRANSCRIPTION FACTOR PHL7-LIKE"/>
    <property type="match status" value="1"/>
</dbReference>
<dbReference type="GO" id="GO:0003677">
    <property type="term" value="F:DNA binding"/>
    <property type="evidence" value="ECO:0007669"/>
    <property type="project" value="InterPro"/>
</dbReference>
<evidence type="ECO:0000313" key="7">
    <source>
        <dbReference type="EMBL" id="KAF5959686.1"/>
    </source>
</evidence>
<dbReference type="NCBIfam" id="TIGR01557">
    <property type="entry name" value="myb_SHAQKYF"/>
    <property type="match status" value="1"/>
</dbReference>
<dbReference type="Gene3D" id="1.10.10.60">
    <property type="entry name" value="Homeodomain-like"/>
    <property type="match status" value="1"/>
</dbReference>
<keyword evidence="4" id="KW-0539">Nucleus</keyword>
<dbReference type="GO" id="GO:0003700">
    <property type="term" value="F:DNA-binding transcription factor activity"/>
    <property type="evidence" value="ECO:0007669"/>
    <property type="project" value="InterPro"/>
</dbReference>
<reference evidence="7 8" key="2">
    <citation type="submission" date="2020-07" db="EMBL/GenBank/DDBJ databases">
        <title>Genome assembly of wild tea tree DASZ reveals pedigree and selection history of tea varieties.</title>
        <authorList>
            <person name="Zhang W."/>
        </authorList>
    </citation>
    <scope>NUCLEOTIDE SEQUENCE [LARGE SCALE GENOMIC DNA]</scope>
    <source>
        <strain evidence="8">cv. G240</strain>
        <tissue evidence="7">Leaf</tissue>
    </source>
</reference>
<feature type="compositionally biased region" description="Basic and acidic residues" evidence="5">
    <location>
        <begin position="1"/>
        <end position="12"/>
    </location>
</feature>
<dbReference type="SUPFAM" id="SSF46689">
    <property type="entry name" value="Homeodomain-like"/>
    <property type="match status" value="1"/>
</dbReference>
<evidence type="ECO:0000256" key="2">
    <source>
        <dbReference type="ARBA" id="ARBA00023015"/>
    </source>
</evidence>
<comment type="subcellular location">
    <subcellularLocation>
        <location evidence="1">Nucleus</location>
    </subcellularLocation>
</comment>
<feature type="compositionally biased region" description="Acidic residues" evidence="5">
    <location>
        <begin position="20"/>
        <end position="36"/>
    </location>
</feature>
<keyword evidence="3" id="KW-0804">Transcription</keyword>
<dbReference type="GO" id="GO:0005634">
    <property type="term" value="C:nucleus"/>
    <property type="evidence" value="ECO:0007669"/>
    <property type="project" value="UniProtKB-SubCell"/>
</dbReference>
<feature type="compositionally biased region" description="Basic and acidic residues" evidence="5">
    <location>
        <begin position="345"/>
        <end position="357"/>
    </location>
</feature>
<proteinExistence type="predicted"/>
<feature type="region of interest" description="Disordered" evidence="5">
    <location>
        <begin position="336"/>
        <end position="366"/>
    </location>
</feature>
<organism evidence="7 8">
    <name type="scientific">Camellia sinensis</name>
    <name type="common">Tea plant</name>
    <name type="synonym">Thea sinensis</name>
    <dbReference type="NCBI Taxonomy" id="4442"/>
    <lineage>
        <taxon>Eukaryota</taxon>
        <taxon>Viridiplantae</taxon>
        <taxon>Streptophyta</taxon>
        <taxon>Embryophyta</taxon>
        <taxon>Tracheophyta</taxon>
        <taxon>Spermatophyta</taxon>
        <taxon>Magnoliopsida</taxon>
        <taxon>eudicotyledons</taxon>
        <taxon>Gunneridae</taxon>
        <taxon>Pentapetalae</taxon>
        <taxon>asterids</taxon>
        <taxon>Ericales</taxon>
        <taxon>Theaceae</taxon>
        <taxon>Camellia</taxon>
    </lineage>
</organism>
<evidence type="ECO:0000256" key="4">
    <source>
        <dbReference type="ARBA" id="ARBA00023242"/>
    </source>
</evidence>
<feature type="region of interest" description="Disordered" evidence="5">
    <location>
        <begin position="1"/>
        <end position="65"/>
    </location>
</feature>
<evidence type="ECO:0000256" key="1">
    <source>
        <dbReference type="ARBA" id="ARBA00004123"/>
    </source>
</evidence>
<evidence type="ECO:0000313" key="8">
    <source>
        <dbReference type="Proteomes" id="UP000593564"/>
    </source>
</evidence>
<dbReference type="Proteomes" id="UP000593564">
    <property type="component" value="Unassembled WGS sequence"/>
</dbReference>
<keyword evidence="8" id="KW-1185">Reference proteome</keyword>
<accession>A0A7J7I5A9</accession>
<dbReference type="InterPro" id="IPR017930">
    <property type="entry name" value="Myb_dom"/>
</dbReference>
<dbReference type="PROSITE" id="PS51294">
    <property type="entry name" value="HTH_MYB"/>
    <property type="match status" value="1"/>
</dbReference>
<keyword evidence="2" id="KW-0805">Transcription regulation</keyword>
<name>A0A7J7I5A9_CAMSI</name>
<feature type="domain" description="HTH myb-type" evidence="6">
    <location>
        <begin position="72"/>
        <end position="127"/>
    </location>
</feature>
<reference evidence="8" key="1">
    <citation type="journal article" date="2020" name="Nat. Commun.">
        <title>Genome assembly of wild tea tree DASZ reveals pedigree and selection history of tea varieties.</title>
        <authorList>
            <person name="Zhang W."/>
            <person name="Zhang Y."/>
            <person name="Qiu H."/>
            <person name="Guo Y."/>
            <person name="Wan H."/>
            <person name="Zhang X."/>
            <person name="Scossa F."/>
            <person name="Alseekh S."/>
            <person name="Zhang Q."/>
            <person name="Wang P."/>
            <person name="Xu L."/>
            <person name="Schmidt M.H."/>
            <person name="Jia X."/>
            <person name="Li D."/>
            <person name="Zhu A."/>
            <person name="Guo F."/>
            <person name="Chen W."/>
            <person name="Ni D."/>
            <person name="Usadel B."/>
            <person name="Fernie A.R."/>
            <person name="Wen W."/>
        </authorList>
    </citation>
    <scope>NUCLEOTIDE SEQUENCE [LARGE SCALE GENOMIC DNA]</scope>
    <source>
        <strain evidence="8">cv. G240</strain>
    </source>
</reference>